<evidence type="ECO:0000256" key="4">
    <source>
        <dbReference type="SAM" id="Phobius"/>
    </source>
</evidence>
<keyword evidence="4" id="KW-0812">Transmembrane</keyword>
<sequence>MAAGYRPRRASGLDWLRTGIYYVYIALATLVLGIVGLPLGLRGRNSANRVASIWLGQMLGAARVILGLRVEYRGEVPAGDLLIAAKHQSFLDILALARACPRRAFVMKREVLNVPIMGWFARKVGCIPIDRARGKEAMRQIISEVATARETPEGLGQLIFYPEGTRTRPGEKVPYKHGVTVVQRATGLPIVPVAVNCGMFWPKRGFPIRPGIAVVEFLPAIPAGLRAEPLLAELENRIEPASMALFHEAGGREALA</sequence>
<dbReference type="AlphaFoldDB" id="A0A844H5V0"/>
<accession>A0A844H5V0</accession>
<dbReference type="OrthoDB" id="5290997at2"/>
<dbReference type="Proteomes" id="UP000442533">
    <property type="component" value="Unassembled WGS sequence"/>
</dbReference>
<dbReference type="InterPro" id="IPR002123">
    <property type="entry name" value="Plipid/glycerol_acylTrfase"/>
</dbReference>
<dbReference type="CDD" id="cd07989">
    <property type="entry name" value="LPLAT_AGPAT-like"/>
    <property type="match status" value="1"/>
</dbReference>
<feature type="domain" description="Phospholipid/glycerol acyltransferase" evidence="5">
    <location>
        <begin position="81"/>
        <end position="198"/>
    </location>
</feature>
<evidence type="ECO:0000256" key="3">
    <source>
        <dbReference type="ARBA" id="ARBA00023315"/>
    </source>
</evidence>
<dbReference type="GO" id="GO:0006654">
    <property type="term" value="P:phosphatidic acid biosynthetic process"/>
    <property type="evidence" value="ECO:0007669"/>
    <property type="project" value="TreeGrafter"/>
</dbReference>
<comment type="pathway">
    <text evidence="1">Lipid metabolism.</text>
</comment>
<dbReference type="PANTHER" id="PTHR10434">
    <property type="entry name" value="1-ACYL-SN-GLYCEROL-3-PHOSPHATE ACYLTRANSFERASE"/>
    <property type="match status" value="1"/>
</dbReference>
<proteinExistence type="predicted"/>
<dbReference type="GO" id="GO:0003841">
    <property type="term" value="F:1-acylglycerol-3-phosphate O-acyltransferase activity"/>
    <property type="evidence" value="ECO:0007669"/>
    <property type="project" value="TreeGrafter"/>
</dbReference>
<evidence type="ECO:0000259" key="5">
    <source>
        <dbReference type="SMART" id="SM00563"/>
    </source>
</evidence>
<feature type="transmembrane region" description="Helical" evidence="4">
    <location>
        <begin position="20"/>
        <end position="41"/>
    </location>
</feature>
<dbReference type="SMART" id="SM00563">
    <property type="entry name" value="PlsC"/>
    <property type="match status" value="1"/>
</dbReference>
<evidence type="ECO:0000313" key="7">
    <source>
        <dbReference type="Proteomes" id="UP000442533"/>
    </source>
</evidence>
<comment type="caution">
    <text evidence="6">The sequence shown here is derived from an EMBL/GenBank/DDBJ whole genome shotgun (WGS) entry which is preliminary data.</text>
</comment>
<dbReference type="RefSeq" id="WP_155064938.1">
    <property type="nucleotide sequence ID" value="NZ_WMIF01000016.1"/>
</dbReference>
<keyword evidence="2 6" id="KW-0808">Transferase</keyword>
<dbReference type="Pfam" id="PF01553">
    <property type="entry name" value="Acyltransferase"/>
    <property type="match status" value="1"/>
</dbReference>
<evidence type="ECO:0000313" key="6">
    <source>
        <dbReference type="EMBL" id="MTH35395.1"/>
    </source>
</evidence>
<evidence type="ECO:0000256" key="2">
    <source>
        <dbReference type="ARBA" id="ARBA00022679"/>
    </source>
</evidence>
<dbReference type="EMBL" id="WMIF01000016">
    <property type="protein sequence ID" value="MTH35395.1"/>
    <property type="molecule type" value="Genomic_DNA"/>
</dbReference>
<organism evidence="6 7">
    <name type="scientific">Paracoccus limosus</name>
    <dbReference type="NCBI Taxonomy" id="913252"/>
    <lineage>
        <taxon>Bacteria</taxon>
        <taxon>Pseudomonadati</taxon>
        <taxon>Pseudomonadota</taxon>
        <taxon>Alphaproteobacteria</taxon>
        <taxon>Rhodobacterales</taxon>
        <taxon>Paracoccaceae</taxon>
        <taxon>Paracoccus</taxon>
    </lineage>
</organism>
<dbReference type="PANTHER" id="PTHR10434:SF40">
    <property type="entry name" value="1-ACYL-SN-GLYCEROL-3-PHOSPHATE ACYLTRANSFERASE"/>
    <property type="match status" value="1"/>
</dbReference>
<dbReference type="SUPFAM" id="SSF69593">
    <property type="entry name" value="Glycerol-3-phosphate (1)-acyltransferase"/>
    <property type="match status" value="1"/>
</dbReference>
<name>A0A844H5V0_9RHOB</name>
<reference evidence="6 7" key="1">
    <citation type="submission" date="2019-11" db="EMBL/GenBank/DDBJ databases">
        <authorList>
            <person name="Dong K."/>
        </authorList>
    </citation>
    <scope>NUCLEOTIDE SEQUENCE [LARGE SCALE GENOMIC DNA]</scope>
    <source>
        <strain evidence="6 7">JCM 17370</strain>
    </source>
</reference>
<keyword evidence="7" id="KW-1185">Reference proteome</keyword>
<keyword evidence="4" id="KW-1133">Transmembrane helix</keyword>
<protein>
    <submittedName>
        <fullName evidence="6">1-acyl-sn-glycerol-3-phosphate acyltransferase</fullName>
    </submittedName>
</protein>
<gene>
    <name evidence="6" type="ORF">GL279_12365</name>
</gene>
<keyword evidence="3 6" id="KW-0012">Acyltransferase</keyword>
<evidence type="ECO:0000256" key="1">
    <source>
        <dbReference type="ARBA" id="ARBA00005189"/>
    </source>
</evidence>
<keyword evidence="4" id="KW-0472">Membrane</keyword>